<evidence type="ECO:0000313" key="2">
    <source>
        <dbReference type="EMBL" id="KAL2787129.1"/>
    </source>
</evidence>
<dbReference type="EMBL" id="JBFTWV010000103">
    <property type="protein sequence ID" value="KAL2787129.1"/>
    <property type="molecule type" value="Genomic_DNA"/>
</dbReference>
<sequence length="374" mass="42692">MIAPLLRGFGFFENQAIQSRLRTDEDSQWNVQVNLFKGHLDLNNASSNQDTTTDNLISWEDAQSRMKEPRILFEQKQNVFHVLSRTDSETHGRGTPINWAYGSQLAKLLRTSGEHNFRTLPLNAYTRDKDQLVYIFLFDYPCGASDRPPVSLHELITSSRREPLFKLELKQRFHVAQTVAQAIGSFHSDDWLHKSIRSHAIKFFFLHADVSSYDFENPYLTGFGFARPVAGSTSMLAAATDIDRDIYQHPDRWDPPRASFNPIHDIYSLGVVLLEIGLWQTARQLYDDFVKYDSKGHIPPEGVPAKIIKKALLEDATERLAHRMGSSYQEAVLACLEGDWGELIGTRDFASKFQERVVGKVDIRSFLAKVLPMM</sequence>
<evidence type="ECO:0000313" key="3">
    <source>
        <dbReference type="Proteomes" id="UP001610563"/>
    </source>
</evidence>
<dbReference type="PANTHER" id="PTHR37542">
    <property type="entry name" value="HELO DOMAIN-CONTAINING PROTEIN-RELATED"/>
    <property type="match status" value="1"/>
</dbReference>
<dbReference type="SUPFAM" id="SSF56112">
    <property type="entry name" value="Protein kinase-like (PK-like)"/>
    <property type="match status" value="1"/>
</dbReference>
<gene>
    <name evidence="2" type="ORF">BJX66DRAFT_341497</name>
</gene>
<accession>A0ABR4FV55</accession>
<dbReference type="InterPro" id="IPR000719">
    <property type="entry name" value="Prot_kinase_dom"/>
</dbReference>
<reference evidence="2 3" key="1">
    <citation type="submission" date="2024-07" db="EMBL/GenBank/DDBJ databases">
        <title>Section-level genome sequencing and comparative genomics of Aspergillus sections Usti and Cavernicolus.</title>
        <authorList>
            <consortium name="Lawrence Berkeley National Laboratory"/>
            <person name="Nybo J.L."/>
            <person name="Vesth T.C."/>
            <person name="Theobald S."/>
            <person name="Frisvad J.C."/>
            <person name="Larsen T.O."/>
            <person name="Kjaerboelling I."/>
            <person name="Rothschild-Mancinelli K."/>
            <person name="Lyhne E.K."/>
            <person name="Kogle M.E."/>
            <person name="Barry K."/>
            <person name="Clum A."/>
            <person name="Na H."/>
            <person name="Ledsgaard L."/>
            <person name="Lin J."/>
            <person name="Lipzen A."/>
            <person name="Kuo A."/>
            <person name="Riley R."/>
            <person name="Mondo S."/>
            <person name="Labutti K."/>
            <person name="Haridas S."/>
            <person name="Pangalinan J."/>
            <person name="Salamov A.A."/>
            <person name="Simmons B.A."/>
            <person name="Magnuson J.K."/>
            <person name="Chen J."/>
            <person name="Drula E."/>
            <person name="Henrissat B."/>
            <person name="Wiebenga A."/>
            <person name="Lubbers R.J."/>
            <person name="Gomes A.C."/>
            <person name="Makela M.R."/>
            <person name="Stajich J."/>
            <person name="Grigoriev I.V."/>
            <person name="Mortensen U.H."/>
            <person name="De Vries R.P."/>
            <person name="Baker S.E."/>
            <person name="Andersen M.R."/>
        </authorList>
    </citation>
    <scope>NUCLEOTIDE SEQUENCE [LARGE SCALE GENOMIC DNA]</scope>
    <source>
        <strain evidence="2 3">CBS 209.92</strain>
    </source>
</reference>
<dbReference type="PANTHER" id="PTHR37542:SF3">
    <property type="entry name" value="PRION-INHIBITION AND PROPAGATION HELO DOMAIN-CONTAINING PROTEIN"/>
    <property type="match status" value="1"/>
</dbReference>
<feature type="domain" description="Protein kinase" evidence="1">
    <location>
        <begin position="1"/>
        <end position="374"/>
    </location>
</feature>
<dbReference type="Pfam" id="PF24476">
    <property type="entry name" value="DUF7580"/>
    <property type="match status" value="1"/>
</dbReference>
<name>A0ABR4FV55_9EURO</name>
<dbReference type="InterPro" id="IPR011009">
    <property type="entry name" value="Kinase-like_dom_sf"/>
</dbReference>
<comment type="caution">
    <text evidence="2">The sequence shown here is derived from an EMBL/GenBank/DDBJ whole genome shotgun (WGS) entry which is preliminary data.</text>
</comment>
<dbReference type="InterPro" id="IPR056002">
    <property type="entry name" value="DUF7580"/>
</dbReference>
<protein>
    <recommendedName>
        <fullName evidence="1">Protein kinase domain-containing protein</fullName>
    </recommendedName>
</protein>
<evidence type="ECO:0000259" key="1">
    <source>
        <dbReference type="PROSITE" id="PS50011"/>
    </source>
</evidence>
<dbReference type="Proteomes" id="UP001610563">
    <property type="component" value="Unassembled WGS sequence"/>
</dbReference>
<organism evidence="2 3">
    <name type="scientific">Aspergillus keveii</name>
    <dbReference type="NCBI Taxonomy" id="714993"/>
    <lineage>
        <taxon>Eukaryota</taxon>
        <taxon>Fungi</taxon>
        <taxon>Dikarya</taxon>
        <taxon>Ascomycota</taxon>
        <taxon>Pezizomycotina</taxon>
        <taxon>Eurotiomycetes</taxon>
        <taxon>Eurotiomycetidae</taxon>
        <taxon>Eurotiales</taxon>
        <taxon>Aspergillaceae</taxon>
        <taxon>Aspergillus</taxon>
        <taxon>Aspergillus subgen. Nidulantes</taxon>
    </lineage>
</organism>
<proteinExistence type="predicted"/>
<dbReference type="Gene3D" id="1.10.510.10">
    <property type="entry name" value="Transferase(Phosphotransferase) domain 1"/>
    <property type="match status" value="1"/>
</dbReference>
<keyword evidence="3" id="KW-1185">Reference proteome</keyword>
<dbReference type="PROSITE" id="PS50011">
    <property type="entry name" value="PROTEIN_KINASE_DOM"/>
    <property type="match status" value="1"/>
</dbReference>